<evidence type="ECO:0000256" key="1">
    <source>
        <dbReference type="SAM" id="Phobius"/>
    </source>
</evidence>
<accession>A0A4U8Q5F0</accession>
<dbReference type="AlphaFoldDB" id="A0A4U8Q5F0"/>
<evidence type="ECO:0000313" key="3">
    <source>
        <dbReference type="Proteomes" id="UP000306509"/>
    </source>
</evidence>
<dbReference type="STRING" id="180332.GCA_000797495_03299"/>
<keyword evidence="1" id="KW-0812">Transmembrane</keyword>
<keyword evidence="1" id="KW-0472">Membrane</keyword>
<dbReference type="Proteomes" id="UP000306509">
    <property type="component" value="Unassembled WGS sequence"/>
</dbReference>
<reference evidence="2 3" key="1">
    <citation type="journal article" date="2019" name="Anaerobe">
        <title>Detection of Robinsoniella peoriensis in multiple bone samples of a trauma patient.</title>
        <authorList>
            <person name="Schrottner P."/>
            <person name="Hartwich K."/>
            <person name="Bunk B."/>
            <person name="Schober I."/>
            <person name="Helbig S."/>
            <person name="Rudolph W.W."/>
            <person name="Gunzer F."/>
        </authorList>
    </citation>
    <scope>NUCLEOTIDE SEQUENCE [LARGE SCALE GENOMIC DNA]</scope>
    <source>
        <strain evidence="2 3">DSM 106044</strain>
    </source>
</reference>
<sequence>MNNPISKKVVFGFIGVVLAFFLVIFALSFPSYSKHHLFGSELSKVVKEYDKDKQVELFGDNEAYEMGLNAEDHPVFKDKFRALAQLKKDCPEGIKYIKKERKLGRNLSIFYWDWYATYSGYIYEDADEEIQPQLTKIQEFFYIYENSFKDPENEL</sequence>
<gene>
    <name evidence="2" type="ORF">DSM106044_03131</name>
</gene>
<protein>
    <submittedName>
        <fullName evidence="2">Uncharacterized protein</fullName>
    </submittedName>
</protein>
<evidence type="ECO:0000313" key="2">
    <source>
        <dbReference type="EMBL" id="TLD00041.1"/>
    </source>
</evidence>
<name>A0A4U8Q5F0_9FIRM</name>
<proteinExistence type="predicted"/>
<feature type="transmembrane region" description="Helical" evidence="1">
    <location>
        <begin position="9"/>
        <end position="29"/>
    </location>
</feature>
<keyword evidence="1" id="KW-1133">Transmembrane helix</keyword>
<dbReference type="RefSeq" id="WP_161597362.1">
    <property type="nucleotide sequence ID" value="NZ_QGQD01000060.1"/>
</dbReference>
<keyword evidence="3" id="KW-1185">Reference proteome</keyword>
<comment type="caution">
    <text evidence="2">The sequence shown here is derived from an EMBL/GenBank/DDBJ whole genome shotgun (WGS) entry which is preliminary data.</text>
</comment>
<organism evidence="2 3">
    <name type="scientific">Robinsoniella peoriensis</name>
    <dbReference type="NCBI Taxonomy" id="180332"/>
    <lineage>
        <taxon>Bacteria</taxon>
        <taxon>Bacillati</taxon>
        <taxon>Bacillota</taxon>
        <taxon>Clostridia</taxon>
        <taxon>Lachnospirales</taxon>
        <taxon>Lachnospiraceae</taxon>
        <taxon>Robinsoniella</taxon>
    </lineage>
</organism>
<dbReference type="EMBL" id="QGQD01000060">
    <property type="protein sequence ID" value="TLD00041.1"/>
    <property type="molecule type" value="Genomic_DNA"/>
</dbReference>